<protein>
    <submittedName>
        <fullName evidence="1">Uncharacterized protein</fullName>
    </submittedName>
</protein>
<evidence type="ECO:0000313" key="2">
    <source>
        <dbReference type="Proteomes" id="UP000534870"/>
    </source>
</evidence>
<comment type="caution">
    <text evidence="1">The sequence shown here is derived from an EMBL/GenBank/DDBJ whole genome shotgun (WGS) entry which is preliminary data.</text>
</comment>
<accession>A0A7Y7IWX3</accession>
<dbReference type="Proteomes" id="UP000534870">
    <property type="component" value="Unassembled WGS sequence"/>
</dbReference>
<dbReference type="EMBL" id="JABXXP010000273">
    <property type="protein sequence ID" value="NVN11870.1"/>
    <property type="molecule type" value="Genomic_DNA"/>
</dbReference>
<gene>
    <name evidence="1" type="ORF">HUK84_12225</name>
</gene>
<dbReference type="RefSeq" id="WP_176640537.1">
    <property type="nucleotide sequence ID" value="NZ_JABXXP010000273.1"/>
</dbReference>
<reference evidence="1 2" key="1">
    <citation type="submission" date="2020-06" db="EMBL/GenBank/DDBJ databases">
        <title>Description of novel acetic acid bacteria.</title>
        <authorList>
            <person name="Sombolestani A."/>
        </authorList>
    </citation>
    <scope>NUCLEOTIDE SEQUENCE [LARGE SCALE GENOMIC DNA]</scope>
    <source>
        <strain evidence="1 2">LMG 31431</strain>
    </source>
</reference>
<evidence type="ECO:0000313" key="1">
    <source>
        <dbReference type="EMBL" id="NVN11870.1"/>
    </source>
</evidence>
<sequence>MAVDAGKAHDGLDGSMAFMSTLWESKELVFMNYIAAWSEYGNRCLRAPAECSSNKSMQGHPLFGHSGPFHCIGSWFSEAKAMASGRKQVTHDLHTVPFARALKNCGIHRV</sequence>
<organism evidence="1 2">
    <name type="scientific">Nguyenibacter vanlangensis</name>
    <dbReference type="NCBI Taxonomy" id="1216886"/>
    <lineage>
        <taxon>Bacteria</taxon>
        <taxon>Pseudomonadati</taxon>
        <taxon>Pseudomonadota</taxon>
        <taxon>Alphaproteobacteria</taxon>
        <taxon>Acetobacterales</taxon>
        <taxon>Acetobacteraceae</taxon>
        <taxon>Nguyenibacter</taxon>
    </lineage>
</organism>
<dbReference type="AlphaFoldDB" id="A0A7Y7IWX3"/>
<name>A0A7Y7IWX3_9PROT</name>
<proteinExistence type="predicted"/>